<feature type="signal peptide" evidence="2">
    <location>
        <begin position="1"/>
        <end position="21"/>
    </location>
</feature>
<dbReference type="RefSeq" id="WP_266345450.1">
    <property type="nucleotide sequence ID" value="NZ_JAPKNH010000008.1"/>
</dbReference>
<evidence type="ECO:0000313" key="3">
    <source>
        <dbReference type="EMBL" id="MFC5516952.1"/>
    </source>
</evidence>
<protein>
    <submittedName>
        <fullName evidence="3">Uncharacterized protein</fullName>
    </submittedName>
</protein>
<feature type="chain" id="PRO_5047225592" evidence="2">
    <location>
        <begin position="22"/>
        <end position="111"/>
    </location>
</feature>
<keyword evidence="4" id="KW-1185">Reference proteome</keyword>
<dbReference type="Proteomes" id="UP001596150">
    <property type="component" value="Unassembled WGS sequence"/>
</dbReference>
<feature type="region of interest" description="Disordered" evidence="1">
    <location>
        <begin position="76"/>
        <end position="111"/>
    </location>
</feature>
<sequence length="111" mass="11023">MKKLLALSLVLAVAMSGTAMAKVKKGKITLFPDGTWGCVGPGGEIIPQNSSGGWIVVNPPKAIGGGCTGGALVRGSSTSFSPKPETPVGTKNLKAQPDAAAQAAPAPAIKK</sequence>
<gene>
    <name evidence="3" type="ORF">ACFPP9_14305</name>
</gene>
<keyword evidence="2" id="KW-0732">Signal</keyword>
<name>A0ABW0PYX2_9HYPH</name>
<evidence type="ECO:0000256" key="2">
    <source>
        <dbReference type="SAM" id="SignalP"/>
    </source>
</evidence>
<accession>A0ABW0PYX2</accession>
<evidence type="ECO:0000256" key="1">
    <source>
        <dbReference type="SAM" id="MobiDB-lite"/>
    </source>
</evidence>
<feature type="compositionally biased region" description="Low complexity" evidence="1">
    <location>
        <begin position="95"/>
        <end position="111"/>
    </location>
</feature>
<organism evidence="3 4">
    <name type="scientific">Kaistia terrae</name>
    <dbReference type="NCBI Taxonomy" id="537017"/>
    <lineage>
        <taxon>Bacteria</taxon>
        <taxon>Pseudomonadati</taxon>
        <taxon>Pseudomonadota</taxon>
        <taxon>Alphaproteobacteria</taxon>
        <taxon>Hyphomicrobiales</taxon>
        <taxon>Kaistiaceae</taxon>
        <taxon>Kaistia</taxon>
    </lineage>
</organism>
<proteinExistence type="predicted"/>
<dbReference type="EMBL" id="JBHSML010000004">
    <property type="protein sequence ID" value="MFC5516952.1"/>
    <property type="molecule type" value="Genomic_DNA"/>
</dbReference>
<evidence type="ECO:0000313" key="4">
    <source>
        <dbReference type="Proteomes" id="UP001596150"/>
    </source>
</evidence>
<reference evidence="4" key="1">
    <citation type="journal article" date="2019" name="Int. J. Syst. Evol. Microbiol.">
        <title>The Global Catalogue of Microorganisms (GCM) 10K type strain sequencing project: providing services to taxonomists for standard genome sequencing and annotation.</title>
        <authorList>
            <consortium name="The Broad Institute Genomics Platform"/>
            <consortium name="The Broad Institute Genome Sequencing Center for Infectious Disease"/>
            <person name="Wu L."/>
            <person name="Ma J."/>
        </authorList>
    </citation>
    <scope>NUCLEOTIDE SEQUENCE [LARGE SCALE GENOMIC DNA]</scope>
    <source>
        <strain evidence="4">KACC 12633</strain>
    </source>
</reference>
<comment type="caution">
    <text evidence="3">The sequence shown here is derived from an EMBL/GenBank/DDBJ whole genome shotgun (WGS) entry which is preliminary data.</text>
</comment>